<dbReference type="PANTHER" id="PTHR22916:SF3">
    <property type="entry name" value="UDP-GLCNAC:BETAGAL BETA-1,3-N-ACETYLGLUCOSAMINYLTRANSFERASE-LIKE PROTEIN 1"/>
    <property type="match status" value="1"/>
</dbReference>
<feature type="domain" description="Glycosyltransferase 2-like" evidence="1">
    <location>
        <begin position="6"/>
        <end position="126"/>
    </location>
</feature>
<organism evidence="2 3">
    <name type="scientific">Flavobacterium seoulense</name>
    <dbReference type="NCBI Taxonomy" id="1492738"/>
    <lineage>
        <taxon>Bacteria</taxon>
        <taxon>Pseudomonadati</taxon>
        <taxon>Bacteroidota</taxon>
        <taxon>Flavobacteriia</taxon>
        <taxon>Flavobacteriales</taxon>
        <taxon>Flavobacteriaceae</taxon>
        <taxon>Flavobacterium</taxon>
    </lineage>
</organism>
<dbReference type="Pfam" id="PF00535">
    <property type="entry name" value="Glycos_transf_2"/>
    <property type="match status" value="1"/>
</dbReference>
<gene>
    <name evidence="2" type="ORF">FEM21_29180</name>
</gene>
<accession>A0A066WTG9</accession>
<dbReference type="GO" id="GO:0016758">
    <property type="term" value="F:hexosyltransferase activity"/>
    <property type="evidence" value="ECO:0007669"/>
    <property type="project" value="UniProtKB-ARBA"/>
</dbReference>
<dbReference type="Gene3D" id="3.90.550.10">
    <property type="entry name" value="Spore Coat Polysaccharide Biosynthesis Protein SpsA, Chain A"/>
    <property type="match status" value="1"/>
</dbReference>
<evidence type="ECO:0000259" key="1">
    <source>
        <dbReference type="Pfam" id="PF00535"/>
    </source>
</evidence>
<keyword evidence="3" id="KW-1185">Reference proteome</keyword>
<dbReference type="STRING" id="1492738.FEM21_29180"/>
<evidence type="ECO:0000313" key="2">
    <source>
        <dbReference type="EMBL" id="KDN53980.1"/>
    </source>
</evidence>
<dbReference type="OrthoDB" id="597270at2"/>
<evidence type="ECO:0000313" key="3">
    <source>
        <dbReference type="Proteomes" id="UP000027064"/>
    </source>
</evidence>
<dbReference type="RefSeq" id="WP_035661834.1">
    <property type="nucleotide sequence ID" value="NZ_JNCA01000030.1"/>
</dbReference>
<dbReference type="PANTHER" id="PTHR22916">
    <property type="entry name" value="GLYCOSYLTRANSFERASE"/>
    <property type="match status" value="1"/>
</dbReference>
<sequence>MTPKVSIIMATYNRAHFIVETLQSIQNQTFEGWECLIIDDGGNDNTQEVIADLLQKDNRFLFYQRSGEYKKGLSGCRNYGLDLAKGDCVIFFDDDDYVHPDNLKIAFEIFDENDVDFCHYQKKSYTIAKPVLKEAIVNKVQLLTQKDIAKIITQEIGLASCTVLWKKKCFKKIRFNENLQYAEEWECYSKIVTEGFNGVVIDTILYYNRKHAKSNTAEFYKNNSIRRASYAEAILLVFNNLAEHELLTKKLLHYFIQLSLNFKEYKLFQQLLINAQLSEFKKLEWQFFYFSLPLRLFTYGKWKIIKKLWVH</sequence>
<dbReference type="InterPro" id="IPR001173">
    <property type="entry name" value="Glyco_trans_2-like"/>
</dbReference>
<dbReference type="SUPFAM" id="SSF53448">
    <property type="entry name" value="Nucleotide-diphospho-sugar transferases"/>
    <property type="match status" value="1"/>
</dbReference>
<name>A0A066WTG9_9FLAO</name>
<reference evidence="2 3" key="1">
    <citation type="submission" date="2014-05" db="EMBL/GenBank/DDBJ databases">
        <title>Genome Sequence of Flavobacterium sp. EM1321.</title>
        <authorList>
            <person name="Shin S.-K."/>
            <person name="Yi H."/>
        </authorList>
    </citation>
    <scope>NUCLEOTIDE SEQUENCE [LARGE SCALE GENOMIC DNA]</scope>
    <source>
        <strain evidence="2 3">EM1321</strain>
    </source>
</reference>
<protein>
    <recommendedName>
        <fullName evidence="1">Glycosyltransferase 2-like domain-containing protein</fullName>
    </recommendedName>
</protein>
<comment type="caution">
    <text evidence="2">The sequence shown here is derived from an EMBL/GenBank/DDBJ whole genome shotgun (WGS) entry which is preliminary data.</text>
</comment>
<dbReference type="PATRIC" id="fig|1492738.3.peg.2905"/>
<dbReference type="Proteomes" id="UP000027064">
    <property type="component" value="Unassembled WGS sequence"/>
</dbReference>
<dbReference type="eggNOG" id="COG0463">
    <property type="taxonomic scope" value="Bacteria"/>
</dbReference>
<dbReference type="EMBL" id="JNCA01000030">
    <property type="protein sequence ID" value="KDN53980.1"/>
    <property type="molecule type" value="Genomic_DNA"/>
</dbReference>
<proteinExistence type="predicted"/>
<dbReference type="InterPro" id="IPR029044">
    <property type="entry name" value="Nucleotide-diphossugar_trans"/>
</dbReference>
<dbReference type="CDD" id="cd00761">
    <property type="entry name" value="Glyco_tranf_GTA_type"/>
    <property type="match status" value="1"/>
</dbReference>
<dbReference type="AlphaFoldDB" id="A0A066WTG9"/>